<evidence type="ECO:0000256" key="1">
    <source>
        <dbReference type="SAM" id="MobiDB-lite"/>
    </source>
</evidence>
<dbReference type="GO" id="GO:0046052">
    <property type="term" value="P:UTP catabolic process"/>
    <property type="evidence" value="ECO:0007669"/>
    <property type="project" value="TreeGrafter"/>
</dbReference>
<dbReference type="EMBL" id="JAAIII010000001">
    <property type="protein sequence ID" value="NMM93107.1"/>
    <property type="molecule type" value="Genomic_DNA"/>
</dbReference>
<sequence>MMKSVKLSSTRREDAWGKAVEGVARCLAERKRISCYLGVVSMGVMTEAAHDTYQLPSGFERCSKLNPVVQAPTALERARVLVTILTNPGGCPWDEKQTNTTLLKNLLEETYEFVDTVEENDREGMREELGDLLMQSLYQAAVCEKDKSDPFTLDEVCNRLVDKLITRHPHVFAPDDDANAGKEESAEEVLATWNQMKQREKHRASVVEGISHAQGAFPRAAKIIHRAAKSEHAQLLDEALRSPAVSESDGTNETAQSQKQSAMANAYADRILAVIREADSQGVDMESALRNRLREVEQRLVEAEQRQSKG</sequence>
<accession>A0A7Y0HSK6</accession>
<feature type="compositionally biased region" description="Polar residues" evidence="1">
    <location>
        <begin position="248"/>
        <end position="262"/>
    </location>
</feature>
<feature type="domain" description="NTP pyrophosphohydrolase MazG-like" evidence="2">
    <location>
        <begin position="97"/>
        <end position="172"/>
    </location>
</feature>
<comment type="caution">
    <text evidence="3">The sequence shown here is derived from an EMBL/GenBank/DDBJ whole genome shotgun (WGS) entry which is preliminary data.</text>
</comment>
<dbReference type="GO" id="GO:0046061">
    <property type="term" value="P:dATP catabolic process"/>
    <property type="evidence" value="ECO:0007669"/>
    <property type="project" value="TreeGrafter"/>
</dbReference>
<protein>
    <submittedName>
        <fullName evidence="3">Nucleotide pyrophosphohydrolase</fullName>
    </submittedName>
</protein>
<dbReference type="PANTHER" id="PTHR30522">
    <property type="entry name" value="NUCLEOSIDE TRIPHOSPHATE PYROPHOSPHOHYDROLASE"/>
    <property type="match status" value="1"/>
</dbReference>
<name>A0A7Y0HSK6_9BIFI</name>
<dbReference type="InterPro" id="IPR004518">
    <property type="entry name" value="MazG-like_dom"/>
</dbReference>
<gene>
    <name evidence="3" type="ORF">G1C95_0292</name>
</gene>
<dbReference type="Proteomes" id="UP000532194">
    <property type="component" value="Unassembled WGS sequence"/>
</dbReference>
<evidence type="ECO:0000313" key="3">
    <source>
        <dbReference type="EMBL" id="NMM93107.1"/>
    </source>
</evidence>
<organism evidence="3 4">
    <name type="scientific">Bifidobacterium oedipodis</name>
    <dbReference type="NCBI Taxonomy" id="2675322"/>
    <lineage>
        <taxon>Bacteria</taxon>
        <taxon>Bacillati</taxon>
        <taxon>Actinomycetota</taxon>
        <taxon>Actinomycetes</taxon>
        <taxon>Bifidobacteriales</taxon>
        <taxon>Bifidobacteriaceae</taxon>
        <taxon>Bifidobacterium</taxon>
    </lineage>
</organism>
<evidence type="ECO:0000259" key="2">
    <source>
        <dbReference type="Pfam" id="PF03819"/>
    </source>
</evidence>
<dbReference type="CDD" id="cd11528">
    <property type="entry name" value="NTP-PPase_MazG_Nterm"/>
    <property type="match status" value="1"/>
</dbReference>
<evidence type="ECO:0000313" key="4">
    <source>
        <dbReference type="Proteomes" id="UP000532194"/>
    </source>
</evidence>
<dbReference type="SUPFAM" id="SSF101386">
    <property type="entry name" value="all-alpha NTP pyrophosphatases"/>
    <property type="match status" value="1"/>
</dbReference>
<proteinExistence type="predicted"/>
<dbReference type="InterPro" id="IPR048015">
    <property type="entry name" value="NTP-PPase_MazG-like_N"/>
</dbReference>
<keyword evidence="3" id="KW-0378">Hydrolase</keyword>
<dbReference type="GO" id="GO:0046047">
    <property type="term" value="P:TTP catabolic process"/>
    <property type="evidence" value="ECO:0007669"/>
    <property type="project" value="TreeGrafter"/>
</dbReference>
<keyword evidence="4" id="KW-1185">Reference proteome</keyword>
<dbReference type="GO" id="GO:0046081">
    <property type="term" value="P:dUTP catabolic process"/>
    <property type="evidence" value="ECO:0007669"/>
    <property type="project" value="TreeGrafter"/>
</dbReference>
<dbReference type="PANTHER" id="PTHR30522:SF0">
    <property type="entry name" value="NUCLEOSIDE TRIPHOSPHATE PYROPHOSPHOHYDROLASE"/>
    <property type="match status" value="1"/>
</dbReference>
<feature type="region of interest" description="Disordered" evidence="1">
    <location>
        <begin position="241"/>
        <end position="262"/>
    </location>
</feature>
<dbReference type="Gene3D" id="1.10.287.1080">
    <property type="entry name" value="MazG-like"/>
    <property type="match status" value="2"/>
</dbReference>
<dbReference type="InterPro" id="IPR011551">
    <property type="entry name" value="NTP_PyrPHydrolase_MazG"/>
</dbReference>
<dbReference type="GO" id="GO:0047429">
    <property type="term" value="F:nucleoside triphosphate diphosphatase activity"/>
    <property type="evidence" value="ECO:0007669"/>
    <property type="project" value="TreeGrafter"/>
</dbReference>
<dbReference type="GO" id="GO:0006203">
    <property type="term" value="P:dGTP catabolic process"/>
    <property type="evidence" value="ECO:0007669"/>
    <property type="project" value="TreeGrafter"/>
</dbReference>
<dbReference type="Pfam" id="PF03819">
    <property type="entry name" value="MazG"/>
    <property type="match status" value="1"/>
</dbReference>
<reference evidence="3 4" key="1">
    <citation type="submission" date="2020-02" db="EMBL/GenBank/DDBJ databases">
        <title>Characterization of phylogenetic diversity of novel bifidobacterial species isolated in Czech ZOOs.</title>
        <authorList>
            <person name="Lugli G.A."/>
            <person name="Vera N.B."/>
            <person name="Ventura M."/>
        </authorList>
    </citation>
    <scope>NUCLEOTIDE SEQUENCE [LARGE SCALE GENOMIC DNA]</scope>
    <source>
        <strain evidence="3 4">DSM 109957</strain>
    </source>
</reference>
<dbReference type="AlphaFoldDB" id="A0A7Y0HSK6"/>
<dbReference type="GO" id="GO:0046076">
    <property type="term" value="P:dTTP catabolic process"/>
    <property type="evidence" value="ECO:0007669"/>
    <property type="project" value="TreeGrafter"/>
</dbReference>